<dbReference type="SMART" id="SM00545">
    <property type="entry name" value="JmjN"/>
    <property type="match status" value="1"/>
</dbReference>
<dbReference type="Pfam" id="PF02375">
    <property type="entry name" value="JmjN"/>
    <property type="match status" value="1"/>
</dbReference>
<feature type="compositionally biased region" description="Basic and acidic residues" evidence="3">
    <location>
        <begin position="1029"/>
        <end position="1042"/>
    </location>
</feature>
<dbReference type="Gene3D" id="1.10.150.60">
    <property type="entry name" value="ARID DNA-binding domain"/>
    <property type="match status" value="1"/>
</dbReference>
<feature type="compositionally biased region" description="Basic and acidic residues" evidence="3">
    <location>
        <begin position="796"/>
        <end position="823"/>
    </location>
</feature>
<evidence type="ECO:0000313" key="7">
    <source>
        <dbReference type="EMBL" id="EEZ99988.2"/>
    </source>
</evidence>
<name>D6WIN6_TRICA</name>
<sequence length="1759" mass="199225">MKRKRRDECSSPLLDESPKRTKVHAQRKFAQGSNVNSPVITPVKEIEKQEVDVLPEPVELLPIKRPNTEDFLTFLCFRGTPILPPSLNFFNTASIVDTNGQVHEIKSESPKNGPIDTSTIAKAGSGSSDRPFIAFGVRKRADPIVISRQMDKKRRHALAVQALRRKYQEQRMAKIRAVTISKLSEKVASKTLVRSNSVSKTEAVKKNATVQKSKVSVEPKQVKVATRSVKTALRPQIKQKMCLRSFRGRFVQKELQFRNVKKRPLPPVKKPVKKSEETSEYSSDDDKPLKTSKSVVPKVAKKSAPGPKKPIEINFRITRSNKFLNNKIVSRRQQIKQRMLLSTPKTTVKPRTLRSQTAQKSKIETAKKVLIKSKEVGKKETVVKKLIETKTKELKVEALKKSDRLKKDVSPKMEKPPPNVKKDVDSGKKTKIVPKPTPKKDETSSEKKDLVKKKAVMKKTAQKPAESPPRKDPPSKKVDEDKKIDKPTEQMESRASQRPTRKTKEAAAIYMEILSHKLVNESRLDDDNVSIDSFPELPNVKKTEQRENELKAKAKTTKTSESESDTKKSPKKEMEVESKVLRSGSDKKKSEEKVKKSEDKVKKSEEPVCDRKTRSAVASPLELKVHINAIEVTSEKKKEKKGKEKFEDDESSNSDVSDNNLKTKDKSGKSDEGTKRQTRNSSQNIRHLEDTDDSDESFRADIRIPRKKQITRSKVSKNCDSENDKNSLKKSLRTNSRSYRECSSSESDQSTTSDIKPTIVNKTKKFTKTRSVQKGEQSFSDSDEEPLSKLTQNKLSDGKDVAIKEEPKESGEKETKPKRECAKRPQNYLPMFSSSDEDENYFQGFKTKPEKPKITTKLPSPGCSHANTTVDLKDISRRFGKEKVNMSTEQIEKWLKDSAMAGSSVKNENDAMLKFGEKIPTETSHSVANSIDTEKLKSLLITNIEKKEVSPKGLPNEIKAILAKPMITDRKLIFRNKDRVGTVVGVSPNVNAFSVSNESSVYAFGEEEDVMKTPFRRPTRRPSSTATSRSEDESSKFEEFAKFRKPTLVKQESEDNLPLGGTEDSPFFTPQRVTKPKIDKKPMVPPKPPLKQTPKSCNSDASEEFKYKVPSSPSASSSSSAKLYKRQCTKPKIRASEVVPVKLPDFPVNGAQLVEGPTFHPSEKEFQDPLEYIEKIRPKAEQFGICRIVPPSTFKPECKVTDDMRFTAYNQYVHKMLHRWGPNFKELMAIKKYLSTQNINLTHPPWIGGMEIDLPRLYQTVQSLGGLKEVIEKKKWPKVSDLMKIPKSAQDRVTKLDDIYCKYLLPYDTLSPAEREKLFDEVETEWAKRESKSLLKAQQNIDDNNTEIESESDDEAEECIVKGRSMALNAFYRIARNTMSMWFRTCEPPAEEVEQEFWKHVTVKQNHICVHSGSIDSGNWGYGFAVSKNSPFARHAWNLKVLTNNSGSVLRSMGPVMGVTVPTLHVGMVFSSCCWYRDPHSLPWIEYLHTGGNKIWYGIPDSTSGAFHTALKTLVPNYCRNKSLWLPSDTVMVPPNLLVENGVSLSRIVQEPGQFIIVFPKAFTSSLSTGYVVSESVYFAPSYWLKTGRLVFNELRNSCEPSMFSFDRLLLSIVNDARSNVEVLKQIIPAVQELCDKEKSARERVRKLGVSATEKLPLPDAPKKKKKLHNEDGEYECEICRMNLFVSMVIESQEDLVYCLDHAAEQIEQKKIQCKNCTLSFTYDDTELDGLVDKIKSAICNKLQKKVPNRFTGMPTLLK</sequence>
<feature type="compositionally biased region" description="Basic and acidic residues" evidence="3">
    <location>
        <begin position="717"/>
        <end position="727"/>
    </location>
</feature>
<dbReference type="InterPro" id="IPR003347">
    <property type="entry name" value="JmjC_dom"/>
</dbReference>
<dbReference type="STRING" id="7070.D6WIN6"/>
<dbReference type="SMART" id="SM01014">
    <property type="entry name" value="ARID"/>
    <property type="match status" value="1"/>
</dbReference>
<dbReference type="Proteomes" id="UP000007266">
    <property type="component" value="Linkage group 3"/>
</dbReference>
<dbReference type="FunFam" id="1.10.150.60:FF:000012">
    <property type="entry name" value="Blast:Protein Jumonji"/>
    <property type="match status" value="1"/>
</dbReference>
<dbReference type="GO" id="GO:0010468">
    <property type="term" value="P:regulation of gene expression"/>
    <property type="evidence" value="ECO:0000318"/>
    <property type="project" value="GO_Central"/>
</dbReference>
<feature type="compositionally biased region" description="Basic and acidic residues" evidence="3">
    <location>
        <begin position="393"/>
        <end position="428"/>
    </location>
</feature>
<organism evidence="7 8">
    <name type="scientific">Tribolium castaneum</name>
    <name type="common">Red flour beetle</name>
    <dbReference type="NCBI Taxonomy" id="7070"/>
    <lineage>
        <taxon>Eukaryota</taxon>
        <taxon>Metazoa</taxon>
        <taxon>Ecdysozoa</taxon>
        <taxon>Arthropoda</taxon>
        <taxon>Hexapoda</taxon>
        <taxon>Insecta</taxon>
        <taxon>Pterygota</taxon>
        <taxon>Neoptera</taxon>
        <taxon>Endopterygota</taxon>
        <taxon>Coleoptera</taxon>
        <taxon>Polyphaga</taxon>
        <taxon>Cucujiformia</taxon>
        <taxon>Tenebrionidae</taxon>
        <taxon>Tenebrionidae incertae sedis</taxon>
        <taxon>Tribolium</taxon>
    </lineage>
</organism>
<dbReference type="Gene3D" id="2.60.120.650">
    <property type="entry name" value="Cupin"/>
    <property type="match status" value="1"/>
</dbReference>
<keyword evidence="2" id="KW-0539">Nucleus</keyword>
<feature type="region of interest" description="Disordered" evidence="3">
    <location>
        <begin position="1"/>
        <end position="36"/>
    </location>
</feature>
<dbReference type="GO" id="GO:0005634">
    <property type="term" value="C:nucleus"/>
    <property type="evidence" value="ECO:0000318"/>
    <property type="project" value="GO_Central"/>
</dbReference>
<accession>D6WIN6</accession>
<feature type="region of interest" description="Disordered" evidence="3">
    <location>
        <begin position="105"/>
        <end position="124"/>
    </location>
</feature>
<evidence type="ECO:0008006" key="9">
    <source>
        <dbReference type="Google" id="ProtNLM"/>
    </source>
</evidence>
<dbReference type="SMART" id="SM00501">
    <property type="entry name" value="BRIGHT"/>
    <property type="match status" value="1"/>
</dbReference>
<feature type="compositionally biased region" description="Low complexity" evidence="3">
    <location>
        <begin position="1110"/>
        <end position="1121"/>
    </location>
</feature>
<dbReference type="SUPFAM" id="SSF46774">
    <property type="entry name" value="ARID-like"/>
    <property type="match status" value="1"/>
</dbReference>
<evidence type="ECO:0000313" key="8">
    <source>
        <dbReference type="Proteomes" id="UP000007266"/>
    </source>
</evidence>
<feature type="compositionally biased region" description="Low complexity" evidence="3">
    <location>
        <begin position="292"/>
        <end position="306"/>
    </location>
</feature>
<dbReference type="SUPFAM" id="SSF51197">
    <property type="entry name" value="Clavaminate synthase-like"/>
    <property type="match status" value="1"/>
</dbReference>
<evidence type="ECO:0000256" key="1">
    <source>
        <dbReference type="ARBA" id="ARBA00004123"/>
    </source>
</evidence>
<feature type="compositionally biased region" description="Polar residues" evidence="3">
    <location>
        <begin position="769"/>
        <end position="780"/>
    </location>
</feature>
<dbReference type="SMART" id="SM00558">
    <property type="entry name" value="JmjC"/>
    <property type="match status" value="1"/>
</dbReference>
<proteinExistence type="predicted"/>
<dbReference type="OMA" id="YMEILSH"/>
<dbReference type="HOGENOM" id="CLU_000670_0_0_1"/>
<feature type="region of interest" description="Disordered" evidence="3">
    <location>
        <begin position="517"/>
        <end position="836"/>
    </location>
</feature>
<feature type="compositionally biased region" description="Basic and acidic residues" evidence="3">
    <location>
        <begin position="517"/>
        <end position="526"/>
    </location>
</feature>
<reference evidence="7 8" key="2">
    <citation type="journal article" date="2010" name="Nucleic Acids Res.">
        <title>BeetleBase in 2010: revisions to provide comprehensive genomic information for Tribolium castaneum.</title>
        <authorList>
            <person name="Kim H.S."/>
            <person name="Murphy T."/>
            <person name="Xia J."/>
            <person name="Caragea D."/>
            <person name="Park Y."/>
            <person name="Beeman R.W."/>
            <person name="Lorenzen M.D."/>
            <person name="Butcher S."/>
            <person name="Manak J.R."/>
            <person name="Brown S.J."/>
        </authorList>
    </citation>
    <scope>GENOME REANNOTATION</scope>
    <source>
        <strain evidence="7 8">Georgia GA2</strain>
    </source>
</reference>
<evidence type="ECO:0000259" key="4">
    <source>
        <dbReference type="PROSITE" id="PS51011"/>
    </source>
</evidence>
<dbReference type="Pfam" id="PF02373">
    <property type="entry name" value="JmjC"/>
    <property type="match status" value="1"/>
</dbReference>
<dbReference type="EMBL" id="KQ971321">
    <property type="protein sequence ID" value="EEZ99988.2"/>
    <property type="molecule type" value="Genomic_DNA"/>
</dbReference>
<feature type="compositionally biased region" description="Basic and acidic residues" evidence="3">
    <location>
        <begin position="468"/>
        <end position="492"/>
    </location>
</feature>
<dbReference type="GO" id="GO:0006338">
    <property type="term" value="P:chromatin remodeling"/>
    <property type="evidence" value="ECO:0000318"/>
    <property type="project" value="GO_Central"/>
</dbReference>
<dbReference type="PROSITE" id="PS51183">
    <property type="entry name" value="JMJN"/>
    <property type="match status" value="1"/>
</dbReference>
<evidence type="ECO:0000256" key="2">
    <source>
        <dbReference type="ARBA" id="ARBA00023242"/>
    </source>
</evidence>
<dbReference type="PANTHER" id="PTHR10694:SF113">
    <property type="entry name" value="PROTEIN JUMONJI"/>
    <property type="match status" value="1"/>
</dbReference>
<dbReference type="Pfam" id="PF01388">
    <property type="entry name" value="ARID"/>
    <property type="match status" value="1"/>
</dbReference>
<dbReference type="InterPro" id="IPR001606">
    <property type="entry name" value="ARID_dom"/>
</dbReference>
<evidence type="ECO:0000259" key="5">
    <source>
        <dbReference type="PROSITE" id="PS51183"/>
    </source>
</evidence>
<dbReference type="Pfam" id="PF02928">
    <property type="entry name" value="zf-C5HC2"/>
    <property type="match status" value="1"/>
</dbReference>
<feature type="domain" description="JmjN" evidence="5">
    <location>
        <begin position="1156"/>
        <end position="1197"/>
    </location>
</feature>
<evidence type="ECO:0000259" key="6">
    <source>
        <dbReference type="PROSITE" id="PS51184"/>
    </source>
</evidence>
<feature type="compositionally biased region" description="Basic and acidic residues" evidence="3">
    <location>
        <begin position="438"/>
        <end position="449"/>
    </location>
</feature>
<feature type="compositionally biased region" description="Low complexity" evidence="3">
    <location>
        <begin position="741"/>
        <end position="754"/>
    </location>
</feature>
<feature type="domain" description="ARID" evidence="4">
    <location>
        <begin position="1220"/>
        <end position="1312"/>
    </location>
</feature>
<dbReference type="GO" id="GO:0003677">
    <property type="term" value="F:DNA binding"/>
    <property type="evidence" value="ECO:0007669"/>
    <property type="project" value="InterPro"/>
</dbReference>
<feature type="compositionally biased region" description="Polar residues" evidence="3">
    <location>
        <begin position="115"/>
        <end position="124"/>
    </location>
</feature>
<feature type="region of interest" description="Disordered" evidence="3">
    <location>
        <begin position="1013"/>
        <end position="1123"/>
    </location>
</feature>
<dbReference type="PROSITE" id="PS51011">
    <property type="entry name" value="ARID"/>
    <property type="match status" value="1"/>
</dbReference>
<comment type="subcellular location">
    <subcellularLocation>
        <location evidence="1">Nucleus</location>
    </subcellularLocation>
</comment>
<dbReference type="InterPro" id="IPR004198">
    <property type="entry name" value="Znf_C5HC2"/>
</dbReference>
<feature type="domain" description="JmjC" evidence="6">
    <location>
        <begin position="1431"/>
        <end position="1596"/>
    </location>
</feature>
<feature type="region of interest" description="Disordered" evidence="3">
    <location>
        <begin position="393"/>
        <end position="504"/>
    </location>
</feature>
<dbReference type="InterPro" id="IPR036431">
    <property type="entry name" value="ARID_dom_sf"/>
</dbReference>
<keyword evidence="8" id="KW-1185">Reference proteome</keyword>
<evidence type="ECO:0000256" key="3">
    <source>
        <dbReference type="SAM" id="MobiDB-lite"/>
    </source>
</evidence>
<feature type="compositionally biased region" description="Basic and acidic residues" evidence="3">
    <location>
        <begin position="539"/>
        <end position="613"/>
    </location>
</feature>
<gene>
    <name evidence="7" type="primary">AUGUSTUS-3.0.2_02791</name>
    <name evidence="7" type="ORF">TcasGA2_TC002791</name>
</gene>
<dbReference type="InterPro" id="IPR003349">
    <property type="entry name" value="JmjN"/>
</dbReference>
<feature type="compositionally biased region" description="Basic residues" evidence="3">
    <location>
        <begin position="705"/>
        <end position="715"/>
    </location>
</feature>
<protein>
    <recommendedName>
        <fullName evidence="9">Protein Jumonji</fullName>
    </recommendedName>
</protein>
<dbReference type="PANTHER" id="PTHR10694">
    <property type="entry name" value="LYSINE-SPECIFIC DEMETHYLASE"/>
    <property type="match status" value="1"/>
</dbReference>
<feature type="compositionally biased region" description="Basic and acidic residues" evidence="3">
    <location>
        <begin position="661"/>
        <end position="675"/>
    </location>
</feature>
<reference evidence="7 8" key="1">
    <citation type="journal article" date="2008" name="Nature">
        <title>The genome of the model beetle and pest Tribolium castaneum.</title>
        <authorList>
            <consortium name="Tribolium Genome Sequencing Consortium"/>
            <person name="Richards S."/>
            <person name="Gibbs R.A."/>
            <person name="Weinstock G.M."/>
            <person name="Brown S.J."/>
            <person name="Denell R."/>
            <person name="Beeman R.W."/>
            <person name="Gibbs R."/>
            <person name="Beeman R.W."/>
            <person name="Brown S.J."/>
            <person name="Bucher G."/>
            <person name="Friedrich M."/>
            <person name="Grimmelikhuijzen C.J."/>
            <person name="Klingler M."/>
            <person name="Lorenzen M."/>
            <person name="Richards S."/>
            <person name="Roth S."/>
            <person name="Schroder R."/>
            <person name="Tautz D."/>
            <person name="Zdobnov E.M."/>
            <person name="Muzny D."/>
            <person name="Gibbs R.A."/>
            <person name="Weinstock G.M."/>
            <person name="Attaway T."/>
            <person name="Bell S."/>
            <person name="Buhay C.J."/>
            <person name="Chandrabose M.N."/>
            <person name="Chavez D."/>
            <person name="Clerk-Blankenburg K.P."/>
            <person name="Cree A."/>
            <person name="Dao M."/>
            <person name="Davis C."/>
            <person name="Chacko J."/>
            <person name="Dinh H."/>
            <person name="Dugan-Rocha S."/>
            <person name="Fowler G."/>
            <person name="Garner T.T."/>
            <person name="Garnes J."/>
            <person name="Gnirke A."/>
            <person name="Hawes A."/>
            <person name="Hernandez J."/>
            <person name="Hines S."/>
            <person name="Holder M."/>
            <person name="Hume J."/>
            <person name="Jhangiani S.N."/>
            <person name="Joshi V."/>
            <person name="Khan Z.M."/>
            <person name="Jackson L."/>
            <person name="Kovar C."/>
            <person name="Kowis A."/>
            <person name="Lee S."/>
            <person name="Lewis L.R."/>
            <person name="Margolis J."/>
            <person name="Morgan M."/>
            <person name="Nazareth L.V."/>
            <person name="Nguyen N."/>
            <person name="Okwuonu G."/>
            <person name="Parker D."/>
            <person name="Richards S."/>
            <person name="Ruiz S.J."/>
            <person name="Santibanez J."/>
            <person name="Savard J."/>
            <person name="Scherer S.E."/>
            <person name="Schneider B."/>
            <person name="Sodergren E."/>
            <person name="Tautz D."/>
            <person name="Vattahil S."/>
            <person name="Villasana D."/>
            <person name="White C.S."/>
            <person name="Wright R."/>
            <person name="Park Y."/>
            <person name="Beeman R.W."/>
            <person name="Lord J."/>
            <person name="Oppert B."/>
            <person name="Lorenzen M."/>
            <person name="Brown S."/>
            <person name="Wang L."/>
            <person name="Savard J."/>
            <person name="Tautz D."/>
            <person name="Richards S."/>
            <person name="Weinstock G."/>
            <person name="Gibbs R.A."/>
            <person name="Liu Y."/>
            <person name="Worley K."/>
            <person name="Weinstock G."/>
            <person name="Elsik C.G."/>
            <person name="Reese J.T."/>
            <person name="Elhaik E."/>
            <person name="Landan G."/>
            <person name="Graur D."/>
            <person name="Arensburger P."/>
            <person name="Atkinson P."/>
            <person name="Beeman R.W."/>
            <person name="Beidler J."/>
            <person name="Brown S.J."/>
            <person name="Demuth J.P."/>
            <person name="Drury D.W."/>
            <person name="Du Y.Z."/>
            <person name="Fujiwara H."/>
            <person name="Lorenzen M."/>
            <person name="Maselli V."/>
            <person name="Osanai M."/>
            <person name="Park Y."/>
            <person name="Robertson H.M."/>
            <person name="Tu Z."/>
            <person name="Wang J.J."/>
            <person name="Wang S."/>
            <person name="Richards S."/>
            <person name="Song H."/>
            <person name="Zhang L."/>
            <person name="Sodergren E."/>
            <person name="Werner D."/>
            <person name="Stanke M."/>
            <person name="Morgenstern B."/>
            <person name="Solovyev V."/>
            <person name="Kosarev P."/>
            <person name="Brown G."/>
            <person name="Chen H.C."/>
            <person name="Ermolaeva O."/>
            <person name="Hlavina W."/>
            <person name="Kapustin Y."/>
            <person name="Kiryutin B."/>
            <person name="Kitts P."/>
            <person name="Maglott D."/>
            <person name="Pruitt K."/>
            <person name="Sapojnikov V."/>
            <person name="Souvorov A."/>
            <person name="Mackey A.J."/>
            <person name="Waterhouse R.M."/>
            <person name="Wyder S."/>
            <person name="Zdobnov E.M."/>
            <person name="Zdobnov E.M."/>
            <person name="Wyder S."/>
            <person name="Kriventseva E.V."/>
            <person name="Kadowaki T."/>
            <person name="Bork P."/>
            <person name="Aranda M."/>
            <person name="Bao R."/>
            <person name="Beermann A."/>
            <person name="Berns N."/>
            <person name="Bolognesi R."/>
            <person name="Bonneton F."/>
            <person name="Bopp D."/>
            <person name="Brown S.J."/>
            <person name="Bucher G."/>
            <person name="Butts T."/>
            <person name="Chaumot A."/>
            <person name="Denell R.E."/>
            <person name="Ferrier D.E."/>
            <person name="Friedrich M."/>
            <person name="Gordon C.M."/>
            <person name="Jindra M."/>
            <person name="Klingler M."/>
            <person name="Lan Q."/>
            <person name="Lattorff H.M."/>
            <person name="Laudet V."/>
            <person name="von Levetsow C."/>
            <person name="Liu Z."/>
            <person name="Lutz R."/>
            <person name="Lynch J.A."/>
            <person name="da Fonseca R.N."/>
            <person name="Posnien N."/>
            <person name="Reuter R."/>
            <person name="Roth S."/>
            <person name="Savard J."/>
            <person name="Schinko J.B."/>
            <person name="Schmitt C."/>
            <person name="Schoppmeier M."/>
            <person name="Schroder R."/>
            <person name="Shippy T.D."/>
            <person name="Simonnet F."/>
            <person name="Marques-Souza H."/>
            <person name="Tautz D."/>
            <person name="Tomoyasu Y."/>
            <person name="Trauner J."/>
            <person name="Van der Zee M."/>
            <person name="Vervoort M."/>
            <person name="Wittkopp N."/>
            <person name="Wimmer E.A."/>
            <person name="Yang X."/>
            <person name="Jones A.K."/>
            <person name="Sattelle D.B."/>
            <person name="Ebert P.R."/>
            <person name="Nelson D."/>
            <person name="Scott J.G."/>
            <person name="Beeman R.W."/>
            <person name="Muthukrishnan S."/>
            <person name="Kramer K.J."/>
            <person name="Arakane Y."/>
            <person name="Beeman R.W."/>
            <person name="Zhu Q."/>
            <person name="Hogenkamp D."/>
            <person name="Dixit R."/>
            <person name="Oppert B."/>
            <person name="Jiang H."/>
            <person name="Zou Z."/>
            <person name="Marshall J."/>
            <person name="Elpidina E."/>
            <person name="Vinokurov K."/>
            <person name="Oppert C."/>
            <person name="Zou Z."/>
            <person name="Evans J."/>
            <person name="Lu Z."/>
            <person name="Zhao P."/>
            <person name="Sumathipala N."/>
            <person name="Altincicek B."/>
            <person name="Vilcinskas A."/>
            <person name="Williams M."/>
            <person name="Hultmark D."/>
            <person name="Hetru C."/>
            <person name="Jiang H."/>
            <person name="Grimmelikhuijzen C.J."/>
            <person name="Hauser F."/>
            <person name="Cazzamali G."/>
            <person name="Williamson M."/>
            <person name="Park Y."/>
            <person name="Li B."/>
            <person name="Tanaka Y."/>
            <person name="Predel R."/>
            <person name="Neupert S."/>
            <person name="Schachtner J."/>
            <person name="Verleyen P."/>
            <person name="Raible F."/>
            <person name="Bork P."/>
            <person name="Friedrich M."/>
            <person name="Walden K.K."/>
            <person name="Robertson H.M."/>
            <person name="Angeli S."/>
            <person name="Foret S."/>
            <person name="Bucher G."/>
            <person name="Schuetz S."/>
            <person name="Maleszka R."/>
            <person name="Wimmer E.A."/>
            <person name="Beeman R.W."/>
            <person name="Lorenzen M."/>
            <person name="Tomoyasu Y."/>
            <person name="Miller S.C."/>
            <person name="Grossmann D."/>
            <person name="Bucher G."/>
        </authorList>
    </citation>
    <scope>NUCLEOTIDE SEQUENCE [LARGE SCALE GENOMIC DNA]</scope>
    <source>
        <strain evidence="7 8">Georgia GA2</strain>
    </source>
</reference>
<feature type="compositionally biased region" description="Basic residues" evidence="3">
    <location>
        <begin position="450"/>
        <end position="461"/>
    </location>
</feature>
<dbReference type="eggNOG" id="KOG1246">
    <property type="taxonomic scope" value="Eukaryota"/>
</dbReference>
<dbReference type="PROSITE" id="PS51184">
    <property type="entry name" value="JMJC"/>
    <property type="match status" value="1"/>
</dbReference>
<feature type="compositionally biased region" description="Basic and acidic residues" evidence="3">
    <location>
        <begin position="633"/>
        <end position="646"/>
    </location>
</feature>
<feature type="region of interest" description="Disordered" evidence="3">
    <location>
        <begin position="262"/>
        <end position="307"/>
    </location>
</feature>
<dbReference type="GO" id="GO:0000785">
    <property type="term" value="C:chromatin"/>
    <property type="evidence" value="ECO:0000318"/>
    <property type="project" value="GO_Central"/>
</dbReference>
<dbReference type="CDD" id="cd16870">
    <property type="entry name" value="ARID_JARD2"/>
    <property type="match status" value="1"/>
</dbReference>